<dbReference type="InterPro" id="IPR036047">
    <property type="entry name" value="F-box-like_dom_sf"/>
</dbReference>
<sequence length="122" mass="13551">MSRAMPSCSHSRPKRASPPTADWAALPPDILFTVFLKLKQRDIFRGADSVCTSWQRVAVGEPALWHHVDMREISLRSTRGLAMLTTRMNRSAGQCSTLFEELPSLGLPTNRCGWGDQEAPSP</sequence>
<dbReference type="PANTHER" id="PTHR38926">
    <property type="entry name" value="F-BOX DOMAIN CONTAINING PROTEIN, EXPRESSED"/>
    <property type="match status" value="1"/>
</dbReference>
<feature type="domain" description="F-box" evidence="2">
    <location>
        <begin position="20"/>
        <end position="68"/>
    </location>
</feature>
<dbReference type="SUPFAM" id="SSF81383">
    <property type="entry name" value="F-box domain"/>
    <property type="match status" value="1"/>
</dbReference>
<protein>
    <recommendedName>
        <fullName evidence="2">F-box domain-containing protein</fullName>
    </recommendedName>
</protein>
<reference evidence="3" key="1">
    <citation type="submission" date="2020-07" db="EMBL/GenBank/DDBJ databases">
        <title>Genome sequence and genetic diversity analysis of an under-domesticated orphan crop, white fonio (Digitaria exilis).</title>
        <authorList>
            <person name="Bennetzen J.L."/>
            <person name="Chen S."/>
            <person name="Ma X."/>
            <person name="Wang X."/>
            <person name="Yssel A.E.J."/>
            <person name="Chaluvadi S.R."/>
            <person name="Johnson M."/>
            <person name="Gangashetty P."/>
            <person name="Hamidou F."/>
            <person name="Sanogo M.D."/>
            <person name="Zwaenepoel A."/>
            <person name="Wallace J."/>
            <person name="Van De Peer Y."/>
            <person name="Van Deynze A."/>
        </authorList>
    </citation>
    <scope>NUCLEOTIDE SEQUENCE</scope>
    <source>
        <tissue evidence="3">Leaves</tissue>
    </source>
</reference>
<dbReference type="Gene3D" id="1.20.1280.50">
    <property type="match status" value="1"/>
</dbReference>
<dbReference type="Pfam" id="PF12937">
    <property type="entry name" value="F-box-like"/>
    <property type="match status" value="1"/>
</dbReference>
<evidence type="ECO:0000313" key="4">
    <source>
        <dbReference type="Proteomes" id="UP000636709"/>
    </source>
</evidence>
<accession>A0A835AHR6</accession>
<dbReference type="OrthoDB" id="691415at2759"/>
<evidence type="ECO:0000313" key="3">
    <source>
        <dbReference type="EMBL" id="KAF8662546.1"/>
    </source>
</evidence>
<evidence type="ECO:0000256" key="1">
    <source>
        <dbReference type="SAM" id="MobiDB-lite"/>
    </source>
</evidence>
<dbReference type="PROSITE" id="PS50181">
    <property type="entry name" value="FBOX"/>
    <property type="match status" value="1"/>
</dbReference>
<comment type="caution">
    <text evidence="3">The sequence shown here is derived from an EMBL/GenBank/DDBJ whole genome shotgun (WGS) entry which is preliminary data.</text>
</comment>
<gene>
    <name evidence="3" type="ORF">HU200_056143</name>
</gene>
<dbReference type="PANTHER" id="PTHR38926:SF74">
    <property type="entry name" value="OS08G0193600 PROTEIN"/>
    <property type="match status" value="1"/>
</dbReference>
<dbReference type="Proteomes" id="UP000636709">
    <property type="component" value="Unassembled WGS sequence"/>
</dbReference>
<dbReference type="EMBL" id="JACEFO010002380">
    <property type="protein sequence ID" value="KAF8662546.1"/>
    <property type="molecule type" value="Genomic_DNA"/>
</dbReference>
<evidence type="ECO:0000259" key="2">
    <source>
        <dbReference type="PROSITE" id="PS50181"/>
    </source>
</evidence>
<feature type="region of interest" description="Disordered" evidence="1">
    <location>
        <begin position="1"/>
        <end position="22"/>
    </location>
</feature>
<proteinExistence type="predicted"/>
<keyword evidence="4" id="KW-1185">Reference proteome</keyword>
<name>A0A835AHR6_9POAL</name>
<dbReference type="InterPro" id="IPR001810">
    <property type="entry name" value="F-box_dom"/>
</dbReference>
<organism evidence="3 4">
    <name type="scientific">Digitaria exilis</name>
    <dbReference type="NCBI Taxonomy" id="1010633"/>
    <lineage>
        <taxon>Eukaryota</taxon>
        <taxon>Viridiplantae</taxon>
        <taxon>Streptophyta</taxon>
        <taxon>Embryophyta</taxon>
        <taxon>Tracheophyta</taxon>
        <taxon>Spermatophyta</taxon>
        <taxon>Magnoliopsida</taxon>
        <taxon>Liliopsida</taxon>
        <taxon>Poales</taxon>
        <taxon>Poaceae</taxon>
        <taxon>PACMAD clade</taxon>
        <taxon>Panicoideae</taxon>
        <taxon>Panicodae</taxon>
        <taxon>Paniceae</taxon>
        <taxon>Anthephorinae</taxon>
        <taxon>Digitaria</taxon>
    </lineage>
</organism>
<dbReference type="AlphaFoldDB" id="A0A835AHR6"/>